<dbReference type="Proteomes" id="UP000657177">
    <property type="component" value="Unassembled WGS sequence"/>
</dbReference>
<keyword evidence="2" id="KW-0489">Methyltransferase</keyword>
<dbReference type="InterPro" id="IPR001091">
    <property type="entry name" value="RM_Methyltransferase"/>
</dbReference>
<dbReference type="GO" id="GO:0005737">
    <property type="term" value="C:cytoplasm"/>
    <property type="evidence" value="ECO:0007669"/>
    <property type="project" value="TreeGrafter"/>
</dbReference>
<evidence type="ECO:0000259" key="6">
    <source>
        <dbReference type="Pfam" id="PF01555"/>
    </source>
</evidence>
<comment type="caution">
    <text evidence="7">The sequence shown here is derived from an EMBL/GenBank/DDBJ whole genome shotgun (WGS) entry which is preliminary data.</text>
</comment>
<dbReference type="GO" id="GO:0003677">
    <property type="term" value="F:DNA binding"/>
    <property type="evidence" value="ECO:0007669"/>
    <property type="project" value="InterPro"/>
</dbReference>
<feature type="domain" description="DNA methylase N-4/N-6" evidence="6">
    <location>
        <begin position="17"/>
        <end position="96"/>
    </location>
</feature>
<dbReference type="GO" id="GO:0009007">
    <property type="term" value="F:site-specific DNA-methyltransferase (adenine-specific) activity"/>
    <property type="evidence" value="ECO:0007669"/>
    <property type="project" value="TreeGrafter"/>
</dbReference>
<dbReference type="PROSITE" id="PS00092">
    <property type="entry name" value="N6_MTASE"/>
    <property type="match status" value="1"/>
</dbReference>
<protein>
    <recommendedName>
        <fullName evidence="5">Methyltransferase</fullName>
        <ecNumber evidence="5">2.1.1.-</ecNumber>
    </recommendedName>
</protein>
<dbReference type="PRINTS" id="PR00508">
    <property type="entry name" value="S21N4MTFRASE"/>
</dbReference>
<evidence type="ECO:0000313" key="7">
    <source>
        <dbReference type="EMBL" id="MBA2132095.1"/>
    </source>
</evidence>
<dbReference type="CDD" id="cd02440">
    <property type="entry name" value="AdoMet_MTases"/>
    <property type="match status" value="1"/>
</dbReference>
<sequence length="272" mass="30920">MENPLNDLTGAEWLYWTNSIYPTNFPPDPTHPLRKKHGAIKPPELMAEIISFFTKEGELVLDPFAGVGSTLLGADLVRRKAIGIELNAEWVRIYQEIKATFSVGPEGLVRGKTGRAIESLLLNGDCLEELKKFPAEQVAAIVTDPPYGCSHRVTFTRETNFAMYNPGEAKDFGNAASFATYLEKMAAFGREAYRVLMPRRYLVILIGDRYHNGEYYPLSTKVAEVMQQAGFKWKGMRIWWNQATQRPLRPYAIKRCYVPNITHQNILIFRKG</sequence>
<dbReference type="PANTHER" id="PTHR13370">
    <property type="entry name" value="RNA METHYLASE-RELATED"/>
    <property type="match status" value="1"/>
</dbReference>
<dbReference type="AlphaFoldDB" id="A0A8J6LHG6"/>
<dbReference type="EMBL" id="JAAKDE010000001">
    <property type="protein sequence ID" value="MBA2132095.1"/>
    <property type="molecule type" value="Genomic_DNA"/>
</dbReference>
<reference evidence="7" key="1">
    <citation type="submission" date="2020-06" db="EMBL/GenBank/DDBJ databases">
        <title>Novel chitinolytic bacterium.</title>
        <authorList>
            <person name="Ungkulpasvich U."/>
            <person name="Kosugi A."/>
            <person name="Uke A."/>
        </authorList>
    </citation>
    <scope>NUCLEOTIDE SEQUENCE</scope>
    <source>
        <strain evidence="7">UUS1-1</strain>
    </source>
</reference>
<evidence type="ECO:0000256" key="1">
    <source>
        <dbReference type="ARBA" id="ARBA00006594"/>
    </source>
</evidence>
<organism evidence="7 8">
    <name type="scientific">Capillibacterium thermochitinicola</name>
    <dbReference type="NCBI Taxonomy" id="2699427"/>
    <lineage>
        <taxon>Bacteria</taxon>
        <taxon>Bacillati</taxon>
        <taxon>Bacillota</taxon>
        <taxon>Capillibacterium</taxon>
    </lineage>
</organism>
<comment type="similarity">
    <text evidence="1 5">Belongs to the N(4)/N(6)-methyltransferase family.</text>
</comment>
<name>A0A8J6LHG6_9FIRM</name>
<dbReference type="EC" id="2.1.1.-" evidence="5"/>
<dbReference type="InterPro" id="IPR029063">
    <property type="entry name" value="SAM-dependent_MTases_sf"/>
</dbReference>
<dbReference type="Gene3D" id="3.40.50.150">
    <property type="entry name" value="Vaccinia Virus protein VP39"/>
    <property type="match status" value="2"/>
</dbReference>
<evidence type="ECO:0000256" key="2">
    <source>
        <dbReference type="ARBA" id="ARBA00022603"/>
    </source>
</evidence>
<dbReference type="GO" id="GO:0008170">
    <property type="term" value="F:N-methyltransferase activity"/>
    <property type="evidence" value="ECO:0007669"/>
    <property type="project" value="InterPro"/>
</dbReference>
<gene>
    <name evidence="7" type="ORF">G5B42_00780</name>
</gene>
<dbReference type="InterPro" id="IPR002052">
    <property type="entry name" value="DNA_methylase_N6_adenine_CS"/>
</dbReference>
<keyword evidence="8" id="KW-1185">Reference proteome</keyword>
<evidence type="ECO:0000256" key="5">
    <source>
        <dbReference type="RuleBase" id="RU362026"/>
    </source>
</evidence>
<feature type="domain" description="DNA methylase N-4/N-6" evidence="6">
    <location>
        <begin position="138"/>
        <end position="271"/>
    </location>
</feature>
<dbReference type="RefSeq" id="WP_181338527.1">
    <property type="nucleotide sequence ID" value="NZ_JAAKDE010000001.1"/>
</dbReference>
<keyword evidence="3" id="KW-0808">Transferase</keyword>
<dbReference type="InterPro" id="IPR002941">
    <property type="entry name" value="DNA_methylase_N4/N6"/>
</dbReference>
<evidence type="ECO:0000256" key="4">
    <source>
        <dbReference type="ARBA" id="ARBA00022747"/>
    </source>
</evidence>
<keyword evidence="4" id="KW-0680">Restriction system</keyword>
<accession>A0A8J6LHG6</accession>
<dbReference type="SUPFAM" id="SSF53335">
    <property type="entry name" value="S-adenosyl-L-methionine-dependent methyltransferases"/>
    <property type="match status" value="2"/>
</dbReference>
<evidence type="ECO:0000256" key="3">
    <source>
        <dbReference type="ARBA" id="ARBA00022679"/>
    </source>
</evidence>
<dbReference type="Pfam" id="PF01555">
    <property type="entry name" value="N6_N4_Mtase"/>
    <property type="match status" value="2"/>
</dbReference>
<dbReference type="PANTHER" id="PTHR13370:SF3">
    <property type="entry name" value="TRNA (GUANINE(10)-N2)-METHYLTRANSFERASE HOMOLOG"/>
    <property type="match status" value="1"/>
</dbReference>
<dbReference type="GO" id="GO:0032259">
    <property type="term" value="P:methylation"/>
    <property type="evidence" value="ECO:0007669"/>
    <property type="project" value="UniProtKB-KW"/>
</dbReference>
<evidence type="ECO:0000313" key="8">
    <source>
        <dbReference type="Proteomes" id="UP000657177"/>
    </source>
</evidence>
<dbReference type="GO" id="GO:0009307">
    <property type="term" value="P:DNA restriction-modification system"/>
    <property type="evidence" value="ECO:0007669"/>
    <property type="project" value="UniProtKB-KW"/>
</dbReference>
<proteinExistence type="inferred from homology"/>